<dbReference type="RefSeq" id="WP_133532707.1">
    <property type="nucleotide sequence ID" value="NZ_SNXR01000013.1"/>
</dbReference>
<feature type="domain" description="Secretion system C-terminal sorting" evidence="3">
    <location>
        <begin position="706"/>
        <end position="774"/>
    </location>
</feature>
<dbReference type="InterPro" id="IPR008969">
    <property type="entry name" value="CarboxyPept-like_regulatory"/>
</dbReference>
<keyword evidence="6" id="KW-1185">Reference proteome</keyword>
<keyword evidence="1 2" id="KW-0732">Signal</keyword>
<dbReference type="Proteomes" id="UP000295260">
    <property type="component" value="Unassembled WGS sequence"/>
</dbReference>
<dbReference type="NCBIfam" id="TIGR04183">
    <property type="entry name" value="Por_Secre_tail"/>
    <property type="match status" value="1"/>
</dbReference>
<dbReference type="InterPro" id="IPR055353">
    <property type="entry name" value="DUF7619"/>
</dbReference>
<feature type="chain" id="PRO_5020636326" evidence="2">
    <location>
        <begin position="18"/>
        <end position="776"/>
    </location>
</feature>
<organism evidence="5 6">
    <name type="scientific">Flavobacterium dankookense</name>
    <dbReference type="NCBI Taxonomy" id="706186"/>
    <lineage>
        <taxon>Bacteria</taxon>
        <taxon>Pseudomonadati</taxon>
        <taxon>Bacteroidota</taxon>
        <taxon>Flavobacteriia</taxon>
        <taxon>Flavobacteriales</taxon>
        <taxon>Flavobacteriaceae</taxon>
        <taxon>Flavobacterium</taxon>
    </lineage>
</organism>
<dbReference type="AlphaFoldDB" id="A0A4R6QBH4"/>
<dbReference type="Pfam" id="PF24595">
    <property type="entry name" value="DUF7619"/>
    <property type="match status" value="1"/>
</dbReference>
<dbReference type="Pfam" id="PF18962">
    <property type="entry name" value="Por_Secre_tail"/>
    <property type="match status" value="1"/>
</dbReference>
<name>A0A4R6QBH4_9FLAO</name>
<sequence length="776" mass="85375">MKKLFYILILITGFANAQIVNIPDANFKQSLIENGVDSNSDGEIQETEALATLGLQIYSPQTISTEGISSFINLRNLTLEGMSNLQSLDLSNLSNLQSLTLDILPVLVDLNLPIQSSVTNMSLYDLPLLTSVGFDNLTSLIYLRIIRANNLSNIDLSGNINIETLTINYTASGGLVPPMNLNSLNLTGCTSLTYLEIANTTLSALDLSTCINLETLRYEDNQVANLSLTGLVNLQDAWVMSNSGSNTLQTLDVSECISLTSLRLDFNYQLHTIFMKNGANETINFYQTPNIQYICADESQIIAVQNKLNLAGLTQTVLSSYCTFTPGGNYNTIVGQVQFDEDNNGCDVNGAGLPNVRINIADPSLIGATFSNANGGYTFYSQALNHELFVATENPTWFTVSPELASVSFTDINNNQTLQNFCVTPNGVHPDLEIVITPINPARPGFDATYKIVYRNKGNQTLSQQYGINFFYNQNLMEYVSASVVPSQMVAGGISWDYANLQPFESREIVFTLNINAPTEDINPVNNGDVLTFTTSIMPQAGDENTGDNTFVLDQIVVGSYDPNDITCLEGDIVSPTEIGEYLHYNIRFENTGTASAENIVVKTEINPAEFDINTLQLLNASHAVDARIRGNIVEFIFKEIYLQTGGHGNVLLKVKTKPNLQIGDLVKNKANIYFDYNFPILTNDAETVFQSLSNPDFETDNSVKIYPNPSNAIVNIKSDFNIKSIQLYDVQGRILQTNIVEENTASLDIASKAKGIYFLKVITDRGIKLEKLVKE</sequence>
<dbReference type="PANTHER" id="PTHR46433">
    <property type="entry name" value="ANK_REP_REGION DOMAIN-CONTAINING PROTEIN-RELATED"/>
    <property type="match status" value="1"/>
</dbReference>
<proteinExistence type="predicted"/>
<dbReference type="InterPro" id="IPR026444">
    <property type="entry name" value="Secre_tail"/>
</dbReference>
<protein>
    <submittedName>
        <fullName evidence="5">Putative secreted protein (Por secretion system target)</fullName>
    </submittedName>
</protein>
<accession>A0A4R6QBH4</accession>
<dbReference type="Gene3D" id="3.80.10.10">
    <property type="entry name" value="Ribonuclease Inhibitor"/>
    <property type="match status" value="1"/>
</dbReference>
<dbReference type="EMBL" id="SNXR01000013">
    <property type="protein sequence ID" value="TDP59163.1"/>
    <property type="molecule type" value="Genomic_DNA"/>
</dbReference>
<evidence type="ECO:0000259" key="3">
    <source>
        <dbReference type="Pfam" id="PF18962"/>
    </source>
</evidence>
<evidence type="ECO:0000313" key="5">
    <source>
        <dbReference type="EMBL" id="TDP59163.1"/>
    </source>
</evidence>
<gene>
    <name evidence="5" type="ORF">BC748_1405</name>
</gene>
<comment type="caution">
    <text evidence="5">The sequence shown here is derived from an EMBL/GenBank/DDBJ whole genome shotgun (WGS) entry which is preliminary data.</text>
</comment>
<dbReference type="PANTHER" id="PTHR46433:SF1">
    <property type="entry name" value="ANKYRIN REPEAT-CONTAINING PROTEIN"/>
    <property type="match status" value="1"/>
</dbReference>
<evidence type="ECO:0000256" key="1">
    <source>
        <dbReference type="ARBA" id="ARBA00022729"/>
    </source>
</evidence>
<evidence type="ECO:0000256" key="2">
    <source>
        <dbReference type="SAM" id="SignalP"/>
    </source>
</evidence>
<reference evidence="5 6" key="1">
    <citation type="submission" date="2019-03" db="EMBL/GenBank/DDBJ databases">
        <title>Genomic Encyclopedia of Archaeal and Bacterial Type Strains, Phase II (KMG-II): from individual species to whole genera.</title>
        <authorList>
            <person name="Goeker M."/>
        </authorList>
    </citation>
    <scope>NUCLEOTIDE SEQUENCE [LARGE SCALE GENOMIC DNA]</scope>
    <source>
        <strain evidence="5 6">DSM 25687</strain>
    </source>
</reference>
<dbReference type="SUPFAM" id="SSF49464">
    <property type="entry name" value="Carboxypeptidase regulatory domain-like"/>
    <property type="match status" value="1"/>
</dbReference>
<dbReference type="InterPro" id="IPR032675">
    <property type="entry name" value="LRR_dom_sf"/>
</dbReference>
<evidence type="ECO:0000259" key="4">
    <source>
        <dbReference type="Pfam" id="PF24595"/>
    </source>
</evidence>
<evidence type="ECO:0000313" key="6">
    <source>
        <dbReference type="Proteomes" id="UP000295260"/>
    </source>
</evidence>
<dbReference type="OrthoDB" id="1110367at2"/>
<dbReference type="SUPFAM" id="SSF52058">
    <property type="entry name" value="L domain-like"/>
    <property type="match status" value="1"/>
</dbReference>
<feature type="signal peptide" evidence="2">
    <location>
        <begin position="1"/>
        <end position="17"/>
    </location>
</feature>
<feature type="domain" description="DUF7619" evidence="4">
    <location>
        <begin position="562"/>
        <end position="688"/>
    </location>
</feature>